<dbReference type="Gene3D" id="3.30.420.10">
    <property type="entry name" value="Ribonuclease H-like superfamily/Ribonuclease H"/>
    <property type="match status" value="1"/>
</dbReference>
<accession>A0AAV8SXC6</accession>
<dbReference type="PANTHER" id="PTHR47266">
    <property type="entry name" value="ENDONUCLEASE-RELATED"/>
    <property type="match status" value="1"/>
</dbReference>
<dbReference type="EMBL" id="JAIWQS010000007">
    <property type="protein sequence ID" value="KAJ8759116.1"/>
    <property type="molecule type" value="Genomic_DNA"/>
</dbReference>
<reference evidence="1 2" key="1">
    <citation type="submission" date="2021-09" db="EMBL/GenBank/DDBJ databases">
        <title>Genomic insights and catalytic innovation underlie evolution of tropane alkaloids biosynthesis.</title>
        <authorList>
            <person name="Wang Y.-J."/>
            <person name="Tian T."/>
            <person name="Huang J.-P."/>
            <person name="Huang S.-X."/>
        </authorList>
    </citation>
    <scope>NUCLEOTIDE SEQUENCE [LARGE SCALE GENOMIC DNA]</scope>
    <source>
        <strain evidence="1">KIB-2018</strain>
        <tissue evidence="1">Leaf</tissue>
    </source>
</reference>
<gene>
    <name evidence="1" type="ORF">K2173_004123</name>
</gene>
<evidence type="ECO:0008006" key="3">
    <source>
        <dbReference type="Google" id="ProtNLM"/>
    </source>
</evidence>
<evidence type="ECO:0000313" key="2">
    <source>
        <dbReference type="Proteomes" id="UP001159364"/>
    </source>
</evidence>
<dbReference type="Proteomes" id="UP001159364">
    <property type="component" value="Linkage Group LG07"/>
</dbReference>
<dbReference type="InterPro" id="IPR052160">
    <property type="entry name" value="Gypsy_RT_Integrase-like"/>
</dbReference>
<name>A0AAV8SXC6_9ROSI</name>
<sequence>MRLDDALWAYRTAYKTPIGMSLYRLVFGKPCHLPVELEHRAYWAVKKCNMKFDEVGENRKLQLQELEEIRREAYENSRIYKEKTKAFHDNMISRKHFTIGQKVLLYDSRLKLFPGKLRTRWIGPFVVTNLFSHGAVGIRSLETDKIFKVNGRRLKPFYEGFQQHKVEEIDLEPSPEQL</sequence>
<keyword evidence="2" id="KW-1185">Reference proteome</keyword>
<dbReference type="GO" id="GO:0003676">
    <property type="term" value="F:nucleic acid binding"/>
    <property type="evidence" value="ECO:0007669"/>
    <property type="project" value="InterPro"/>
</dbReference>
<comment type="caution">
    <text evidence="1">The sequence shown here is derived from an EMBL/GenBank/DDBJ whole genome shotgun (WGS) entry which is preliminary data.</text>
</comment>
<organism evidence="1 2">
    <name type="scientific">Erythroxylum novogranatense</name>
    <dbReference type="NCBI Taxonomy" id="1862640"/>
    <lineage>
        <taxon>Eukaryota</taxon>
        <taxon>Viridiplantae</taxon>
        <taxon>Streptophyta</taxon>
        <taxon>Embryophyta</taxon>
        <taxon>Tracheophyta</taxon>
        <taxon>Spermatophyta</taxon>
        <taxon>Magnoliopsida</taxon>
        <taxon>eudicotyledons</taxon>
        <taxon>Gunneridae</taxon>
        <taxon>Pentapetalae</taxon>
        <taxon>rosids</taxon>
        <taxon>fabids</taxon>
        <taxon>Malpighiales</taxon>
        <taxon>Erythroxylaceae</taxon>
        <taxon>Erythroxylum</taxon>
    </lineage>
</organism>
<proteinExistence type="predicted"/>
<dbReference type="InterPro" id="IPR036397">
    <property type="entry name" value="RNaseH_sf"/>
</dbReference>
<dbReference type="AlphaFoldDB" id="A0AAV8SXC6"/>
<protein>
    <recommendedName>
        <fullName evidence="3">Reverse transcriptase domain-containing protein</fullName>
    </recommendedName>
</protein>
<evidence type="ECO:0000313" key="1">
    <source>
        <dbReference type="EMBL" id="KAJ8759116.1"/>
    </source>
</evidence>